<reference evidence="1" key="1">
    <citation type="journal article" date="2021" name="Nat. Commun.">
        <title>Genetic determinants of endophytism in the Arabidopsis root mycobiome.</title>
        <authorList>
            <person name="Mesny F."/>
            <person name="Miyauchi S."/>
            <person name="Thiergart T."/>
            <person name="Pickel B."/>
            <person name="Atanasova L."/>
            <person name="Karlsson M."/>
            <person name="Huettel B."/>
            <person name="Barry K.W."/>
            <person name="Haridas S."/>
            <person name="Chen C."/>
            <person name="Bauer D."/>
            <person name="Andreopoulos W."/>
            <person name="Pangilinan J."/>
            <person name="LaButti K."/>
            <person name="Riley R."/>
            <person name="Lipzen A."/>
            <person name="Clum A."/>
            <person name="Drula E."/>
            <person name="Henrissat B."/>
            <person name="Kohler A."/>
            <person name="Grigoriev I.V."/>
            <person name="Martin F.M."/>
            <person name="Hacquard S."/>
        </authorList>
    </citation>
    <scope>NUCLEOTIDE SEQUENCE</scope>
    <source>
        <strain evidence="1">MPI-CAGE-CH-0243</strain>
    </source>
</reference>
<organism evidence="1 2">
    <name type="scientific">Dendryphion nanum</name>
    <dbReference type="NCBI Taxonomy" id="256645"/>
    <lineage>
        <taxon>Eukaryota</taxon>
        <taxon>Fungi</taxon>
        <taxon>Dikarya</taxon>
        <taxon>Ascomycota</taxon>
        <taxon>Pezizomycotina</taxon>
        <taxon>Dothideomycetes</taxon>
        <taxon>Pleosporomycetidae</taxon>
        <taxon>Pleosporales</taxon>
        <taxon>Torulaceae</taxon>
        <taxon>Dendryphion</taxon>
    </lineage>
</organism>
<protein>
    <recommendedName>
        <fullName evidence="3">Lysine-specific metallo-endopeptidase domain-containing protein</fullName>
    </recommendedName>
</protein>
<dbReference type="OrthoDB" id="4585232at2759"/>
<dbReference type="EMBL" id="JAGMWT010000034">
    <property type="protein sequence ID" value="KAH7109045.1"/>
    <property type="molecule type" value="Genomic_DNA"/>
</dbReference>
<evidence type="ECO:0008006" key="3">
    <source>
        <dbReference type="Google" id="ProtNLM"/>
    </source>
</evidence>
<sequence length="273" mass="31578">MAFTYWIDSTCSEVKSLDGKIIDEVKYMAEAAHKRLNSGADSDFQHVYEYAMKRKKDTNDPVFKSISDFMGDVSAMTLETNRNAANVRFYCDDNEQRWQERTERICNLAFFTKQGTPKPINTLSRIPLVKDISYATAPNIDLDRFAEFVSKTVLHELSHTKPYKTSDHLQAYNWQRNPADKPKSNGPTIADLTADQLATHADVRAIIGQMAVLADRGFTFHRKPREDAGEKEKKDYIEHMDRGWFHKYENISKRSLQIVKRRLTILARRYATI</sequence>
<accession>A0A9P9CXS9</accession>
<keyword evidence="2" id="KW-1185">Reference proteome</keyword>
<evidence type="ECO:0000313" key="2">
    <source>
        <dbReference type="Proteomes" id="UP000700596"/>
    </source>
</evidence>
<gene>
    <name evidence="1" type="ORF">B0J11DRAFT_620455</name>
</gene>
<name>A0A9P9CXS9_9PLEO</name>
<dbReference type="Proteomes" id="UP000700596">
    <property type="component" value="Unassembled WGS sequence"/>
</dbReference>
<dbReference type="GO" id="GO:0008237">
    <property type="term" value="F:metallopeptidase activity"/>
    <property type="evidence" value="ECO:0007669"/>
    <property type="project" value="InterPro"/>
</dbReference>
<dbReference type="AlphaFoldDB" id="A0A9P9CXS9"/>
<proteinExistence type="predicted"/>
<dbReference type="Gene3D" id="3.40.390.10">
    <property type="entry name" value="Collagenase (Catalytic Domain)"/>
    <property type="match status" value="1"/>
</dbReference>
<dbReference type="InterPro" id="IPR024079">
    <property type="entry name" value="MetalloPept_cat_dom_sf"/>
</dbReference>
<comment type="caution">
    <text evidence="1">The sequence shown here is derived from an EMBL/GenBank/DDBJ whole genome shotgun (WGS) entry which is preliminary data.</text>
</comment>
<evidence type="ECO:0000313" key="1">
    <source>
        <dbReference type="EMBL" id="KAH7109045.1"/>
    </source>
</evidence>